<keyword evidence="4" id="KW-0805">Transcription regulation</keyword>
<evidence type="ECO:0000313" key="9">
    <source>
        <dbReference type="EnsemblMetazoa" id="LLOJ008252-PA"/>
    </source>
</evidence>
<dbReference type="InterPro" id="IPR031963">
    <property type="entry name" value="SAP130_C"/>
</dbReference>
<dbReference type="InterPro" id="IPR024137">
    <property type="entry name" value="His_deAcase_cplx_SAP130"/>
</dbReference>
<keyword evidence="5" id="KW-0804">Transcription</keyword>
<comment type="similarity">
    <text evidence="2">Belongs to the SAP130 family.</text>
</comment>
<accession>A0A1B0CTQ2</accession>
<evidence type="ECO:0000256" key="5">
    <source>
        <dbReference type="ARBA" id="ARBA00023163"/>
    </source>
</evidence>
<keyword evidence="10" id="KW-1185">Reference proteome</keyword>
<dbReference type="PANTHER" id="PTHR13497">
    <property type="entry name" value="HISTONE DEACETYLASE COMPLEX SUBUNIT SAP130"/>
    <property type="match status" value="1"/>
</dbReference>
<dbReference type="VEuPathDB" id="VectorBase:LLONM1_006909"/>
<comment type="subcellular location">
    <subcellularLocation>
        <location evidence="1">Nucleus</location>
    </subcellularLocation>
</comment>
<evidence type="ECO:0000256" key="1">
    <source>
        <dbReference type="ARBA" id="ARBA00004123"/>
    </source>
</evidence>
<dbReference type="VEuPathDB" id="VectorBase:LLOJ008252"/>
<evidence type="ECO:0000256" key="3">
    <source>
        <dbReference type="ARBA" id="ARBA00022491"/>
    </source>
</evidence>
<evidence type="ECO:0000256" key="6">
    <source>
        <dbReference type="ARBA" id="ARBA00023242"/>
    </source>
</evidence>
<dbReference type="EMBL" id="AJWK01027817">
    <property type="status" value="NOT_ANNOTATED_CDS"/>
    <property type="molecule type" value="Genomic_DNA"/>
</dbReference>
<dbReference type="Pfam" id="PF16014">
    <property type="entry name" value="SAP130_C"/>
    <property type="match status" value="1"/>
</dbReference>
<feature type="region of interest" description="Disordered" evidence="7">
    <location>
        <begin position="834"/>
        <end position="884"/>
    </location>
</feature>
<keyword evidence="3" id="KW-0678">Repressor</keyword>
<keyword evidence="6" id="KW-0539">Nucleus</keyword>
<evidence type="ECO:0000259" key="8">
    <source>
        <dbReference type="Pfam" id="PF16014"/>
    </source>
</evidence>
<dbReference type="AlphaFoldDB" id="A0A1B0CTQ2"/>
<feature type="compositionally biased region" description="Polar residues" evidence="7">
    <location>
        <begin position="780"/>
        <end position="800"/>
    </location>
</feature>
<dbReference type="PANTHER" id="PTHR13497:SF3">
    <property type="entry name" value="HISTONE DEACETYLASE COMPLEX SUBUNIT SAP130"/>
    <property type="match status" value="1"/>
</dbReference>
<dbReference type="Proteomes" id="UP000092461">
    <property type="component" value="Unassembled WGS sequence"/>
</dbReference>
<evidence type="ECO:0000256" key="4">
    <source>
        <dbReference type="ARBA" id="ARBA00023015"/>
    </source>
</evidence>
<sequence length="1038" mass="108435">MSGQEGDKIPVGKTIAFPIDLAPKVALVKPATDGKTQTQQTFRTIGQPQMRLIAGAVQTSGTAQIIQTHLMPPQAMIKQVDTSGRTQITALPARSISQTSITVTRTQTPTTYVPRGVTTVTNMAGARAVATNPRTPTPPGAQISSTFVRSTAPPRTPSPAATVISPAVQGAATWMSGTVQVPAQLIRASISQAPRPQRMLTPGTSSVTTTAGATITANVVAASPAGQSGQATTGAQTVSGASQQQIFATLAAVQCAPRQQTATLVYSSVSNPQQQFPGQRLAVATSLGGPRQVRPIQLSNARLSAAGIGVRVSAANISIRAPSVPVLAPSSVLTTIPTQARTSQTTGGGLTATGTLPATRIIQVQQPPTGGTAQVISASRLAGNLMTLHPVIMNTPTGTQRSATATNLGTGKVQPSLTITHVGKLPSQGATQATGSAAPALAQVSGTQTGQLQSQTHHTVSGGMGGMGSQTAGSQSIAQIVSVNQQGAITGQAHQLVAVNQQQLLTATQNPSSGATVVPLAIAARPGAGQTAVTPVQQQVSSQAAIVRTSVPGISVSSGNVVSQVVSVPPIAKVLPQQQSTEVSGVFIQQRPATSGCATPVSAAVTVSGMQLALTSSASGTATSISYSSAGGSFAVVGGNRQIHGLVPSTSGTQAQTAAVQTVPVRFQPNMPQLIVDSSTAGQQGTHQIITMTQPTSNVSQQQPQQQQHMIIPMPAKLAPASPRPSILRKRDSEGLCVAPKGVKNLVPILQSMGKAPTPVPEPEKEIKMDMPSPPRPPSTDGSTTVSATSSPGLEQQQQMPDPEEISMALRVQSELAYTTMSAAFAASTSAAQATEAPEVEVTPRKKPRKQQIDSGTDAAPQPEAPKATMPQVNNKENNNQMQEVTIKKPRTCSLLETYKQNWKAANNHFQRYSDVKPREERRPSVMDLANQAHVLQKVNGWKIYHLSAQMEDLCELESQVYDKLSSMLQVMEAHEQNPDVDRVNDLLKGNMQRSKVIIDGVNEARGQIMKIFDHKSHVSDIIHRCASKRNFKKREKT</sequence>
<feature type="compositionally biased region" description="Low complexity" evidence="7">
    <location>
        <begin position="149"/>
        <end position="160"/>
    </location>
</feature>
<evidence type="ECO:0000256" key="7">
    <source>
        <dbReference type="SAM" id="MobiDB-lite"/>
    </source>
</evidence>
<feature type="compositionally biased region" description="Polar residues" evidence="7">
    <location>
        <begin position="871"/>
        <end position="884"/>
    </location>
</feature>
<feature type="region of interest" description="Disordered" evidence="7">
    <location>
        <begin position="130"/>
        <end position="160"/>
    </location>
</feature>
<feature type="region of interest" description="Disordered" evidence="7">
    <location>
        <begin position="753"/>
        <end position="803"/>
    </location>
</feature>
<protein>
    <recommendedName>
        <fullName evidence="8">Histone deacetylase complex subunit SAP130 C-terminal domain-containing protein</fullName>
    </recommendedName>
</protein>
<dbReference type="GO" id="GO:0070822">
    <property type="term" value="C:Sin3-type complex"/>
    <property type="evidence" value="ECO:0007669"/>
    <property type="project" value="TreeGrafter"/>
</dbReference>
<name>A0A1B0CTQ2_LUTLO</name>
<proteinExistence type="inferred from homology"/>
<reference evidence="9" key="1">
    <citation type="submission" date="2020-05" db="UniProtKB">
        <authorList>
            <consortium name="EnsemblMetazoa"/>
        </authorList>
    </citation>
    <scope>IDENTIFICATION</scope>
    <source>
        <strain evidence="9">Jacobina</strain>
    </source>
</reference>
<organism evidence="9 10">
    <name type="scientific">Lutzomyia longipalpis</name>
    <name type="common">Sand fly</name>
    <dbReference type="NCBI Taxonomy" id="7200"/>
    <lineage>
        <taxon>Eukaryota</taxon>
        <taxon>Metazoa</taxon>
        <taxon>Ecdysozoa</taxon>
        <taxon>Arthropoda</taxon>
        <taxon>Hexapoda</taxon>
        <taxon>Insecta</taxon>
        <taxon>Pterygota</taxon>
        <taxon>Neoptera</taxon>
        <taxon>Endopterygota</taxon>
        <taxon>Diptera</taxon>
        <taxon>Nematocera</taxon>
        <taxon>Psychodoidea</taxon>
        <taxon>Psychodidae</taxon>
        <taxon>Lutzomyia</taxon>
        <taxon>Lutzomyia</taxon>
    </lineage>
</organism>
<dbReference type="GO" id="GO:0000122">
    <property type="term" value="P:negative regulation of transcription by RNA polymerase II"/>
    <property type="evidence" value="ECO:0007669"/>
    <property type="project" value="TreeGrafter"/>
</dbReference>
<feature type="domain" description="Histone deacetylase complex subunit SAP130 C-terminal" evidence="8">
    <location>
        <begin position="719"/>
        <end position="1020"/>
    </location>
</feature>
<evidence type="ECO:0000313" key="10">
    <source>
        <dbReference type="Proteomes" id="UP000092461"/>
    </source>
</evidence>
<evidence type="ECO:0000256" key="2">
    <source>
        <dbReference type="ARBA" id="ARBA00007859"/>
    </source>
</evidence>
<dbReference type="EnsemblMetazoa" id="LLOJ008252-RA">
    <property type="protein sequence ID" value="LLOJ008252-PA"/>
    <property type="gene ID" value="LLOJ008252"/>
</dbReference>